<sequence length="86" mass="10008">MKMSELEQKIQMFFRLFALQTLQEAKADANNPRAVKQAMLDYYEEIYPAFARTDIFKACPEGSADYKTMVEAYKQNFSLLLEGRIP</sequence>
<keyword evidence="2" id="KW-1185">Reference proteome</keyword>
<proteinExistence type="predicted"/>
<comment type="caution">
    <text evidence="1">The sequence shown here is derived from an EMBL/GenBank/DDBJ whole genome shotgun (WGS) entry which is preliminary data.</text>
</comment>
<evidence type="ECO:0000313" key="1">
    <source>
        <dbReference type="EMBL" id="ERK39934.1"/>
    </source>
</evidence>
<dbReference type="PATRIC" id="fig|1115809.3.peg.562"/>
<protein>
    <submittedName>
        <fullName evidence="1">Uncharacterized protein</fullName>
    </submittedName>
</protein>
<gene>
    <name evidence="1" type="ORF">HMPREF9135_0093</name>
</gene>
<name>U2P8A6_9BACT</name>
<evidence type="ECO:0000313" key="2">
    <source>
        <dbReference type="Proteomes" id="UP000016648"/>
    </source>
</evidence>
<reference evidence="1 2" key="1">
    <citation type="submission" date="2013-08" db="EMBL/GenBank/DDBJ databases">
        <authorList>
            <person name="Durkin A.S."/>
            <person name="Haft D.R."/>
            <person name="McCorrison J."/>
            <person name="Torralba M."/>
            <person name="Gillis M."/>
            <person name="Haft D.H."/>
            <person name="Methe B."/>
            <person name="Sutton G."/>
            <person name="Nelson K.E."/>
        </authorList>
    </citation>
    <scope>NUCLEOTIDE SEQUENCE [LARGE SCALE GENOMIC DNA]</scope>
    <source>
        <strain evidence="1 2">F0067</strain>
    </source>
</reference>
<accession>U2P8A6</accession>
<dbReference type="AlphaFoldDB" id="U2P8A6"/>
<dbReference type="Proteomes" id="UP000016648">
    <property type="component" value="Unassembled WGS sequence"/>
</dbReference>
<organism evidence="1 2">
    <name type="scientific">Segatella baroniae F0067</name>
    <dbReference type="NCBI Taxonomy" id="1115809"/>
    <lineage>
        <taxon>Bacteria</taxon>
        <taxon>Pseudomonadati</taxon>
        <taxon>Bacteroidota</taxon>
        <taxon>Bacteroidia</taxon>
        <taxon>Bacteroidales</taxon>
        <taxon>Prevotellaceae</taxon>
        <taxon>Segatella</taxon>
    </lineage>
</organism>
<dbReference type="EMBL" id="AWEY01000008">
    <property type="protein sequence ID" value="ERK39934.1"/>
    <property type="molecule type" value="Genomic_DNA"/>
</dbReference>